<dbReference type="PROSITE" id="PS50157">
    <property type="entry name" value="ZINC_FINGER_C2H2_2"/>
    <property type="match status" value="1"/>
</dbReference>
<proteinExistence type="predicted"/>
<dbReference type="GO" id="GO:0008270">
    <property type="term" value="F:zinc ion binding"/>
    <property type="evidence" value="ECO:0007669"/>
    <property type="project" value="UniProtKB-KW"/>
</dbReference>
<dbReference type="Proteomes" id="UP000275078">
    <property type="component" value="Unassembled WGS sequence"/>
</dbReference>
<feature type="region of interest" description="Disordered" evidence="2">
    <location>
        <begin position="102"/>
        <end position="155"/>
    </location>
</feature>
<gene>
    <name evidence="4" type="ORF">BJ508DRAFT_316345</name>
</gene>
<evidence type="ECO:0000313" key="4">
    <source>
        <dbReference type="EMBL" id="RPA70644.1"/>
    </source>
</evidence>
<keyword evidence="5" id="KW-1185">Reference proteome</keyword>
<dbReference type="PROSITE" id="PS00028">
    <property type="entry name" value="ZINC_FINGER_C2H2_1"/>
    <property type="match status" value="1"/>
</dbReference>
<feature type="compositionally biased region" description="Acidic residues" evidence="2">
    <location>
        <begin position="102"/>
        <end position="116"/>
    </location>
</feature>
<feature type="region of interest" description="Disordered" evidence="2">
    <location>
        <begin position="34"/>
        <end position="73"/>
    </location>
</feature>
<name>A0A3N4HLU1_ASCIM</name>
<dbReference type="EMBL" id="ML120168">
    <property type="protein sequence ID" value="RPA70644.1"/>
    <property type="molecule type" value="Genomic_DNA"/>
</dbReference>
<reference evidence="4 5" key="1">
    <citation type="journal article" date="2018" name="Nat. Ecol. Evol.">
        <title>Pezizomycetes genomes reveal the molecular basis of ectomycorrhizal truffle lifestyle.</title>
        <authorList>
            <person name="Murat C."/>
            <person name="Payen T."/>
            <person name="Noel B."/>
            <person name="Kuo A."/>
            <person name="Morin E."/>
            <person name="Chen J."/>
            <person name="Kohler A."/>
            <person name="Krizsan K."/>
            <person name="Balestrini R."/>
            <person name="Da Silva C."/>
            <person name="Montanini B."/>
            <person name="Hainaut M."/>
            <person name="Levati E."/>
            <person name="Barry K.W."/>
            <person name="Belfiori B."/>
            <person name="Cichocki N."/>
            <person name="Clum A."/>
            <person name="Dockter R.B."/>
            <person name="Fauchery L."/>
            <person name="Guy J."/>
            <person name="Iotti M."/>
            <person name="Le Tacon F."/>
            <person name="Lindquist E.A."/>
            <person name="Lipzen A."/>
            <person name="Malagnac F."/>
            <person name="Mello A."/>
            <person name="Molinier V."/>
            <person name="Miyauchi S."/>
            <person name="Poulain J."/>
            <person name="Riccioni C."/>
            <person name="Rubini A."/>
            <person name="Sitrit Y."/>
            <person name="Splivallo R."/>
            <person name="Traeger S."/>
            <person name="Wang M."/>
            <person name="Zifcakova L."/>
            <person name="Wipf D."/>
            <person name="Zambonelli A."/>
            <person name="Paolocci F."/>
            <person name="Nowrousian M."/>
            <person name="Ottonello S."/>
            <person name="Baldrian P."/>
            <person name="Spatafora J.W."/>
            <person name="Henrissat B."/>
            <person name="Nagy L.G."/>
            <person name="Aury J.M."/>
            <person name="Wincker P."/>
            <person name="Grigoriev I.V."/>
            <person name="Bonfante P."/>
            <person name="Martin F.M."/>
        </authorList>
    </citation>
    <scope>NUCLEOTIDE SEQUENCE [LARGE SCALE GENOMIC DNA]</scope>
    <source>
        <strain evidence="4 5">RN42</strain>
    </source>
</reference>
<evidence type="ECO:0000259" key="3">
    <source>
        <dbReference type="PROSITE" id="PS50157"/>
    </source>
</evidence>
<feature type="domain" description="C2H2-type" evidence="3">
    <location>
        <begin position="18"/>
        <end position="46"/>
    </location>
</feature>
<sequence length="272" mass="31713">MPRALRQRHEPWLRTDDTTCRFCQKVYKRAGSLENHLQTRHPQEYAARNKQIDDPSTRLPTPPPPDEPPVDPYGVEWRMLTLYPNLNRPETRIRTTIRIEEFEYDSDGQDDDDDHEENGTNSGENANLDSTSGKAKKAPRYPSERYPQDPIEVGYDGTNREGTLRAESRWHPFRNGFEFRLARYILDNNFHQKAIDDLFNLDLARDPPRDADGMEGVCFTSAYTYEKMLHNMNEELSMKAWTRGTVWHHGVGLIEFRYRLLEIYGVHAGEGV</sequence>
<evidence type="ECO:0000313" key="5">
    <source>
        <dbReference type="Proteomes" id="UP000275078"/>
    </source>
</evidence>
<dbReference type="AlphaFoldDB" id="A0A3N4HLU1"/>
<evidence type="ECO:0000256" key="1">
    <source>
        <dbReference type="PROSITE-ProRule" id="PRU00042"/>
    </source>
</evidence>
<protein>
    <recommendedName>
        <fullName evidence="3">C2H2-type domain-containing protein</fullName>
    </recommendedName>
</protein>
<keyword evidence="1" id="KW-0479">Metal-binding</keyword>
<feature type="compositionally biased region" description="Polar residues" evidence="2">
    <location>
        <begin position="119"/>
        <end position="133"/>
    </location>
</feature>
<feature type="compositionally biased region" description="Pro residues" evidence="2">
    <location>
        <begin position="60"/>
        <end position="71"/>
    </location>
</feature>
<organism evidence="4 5">
    <name type="scientific">Ascobolus immersus RN42</name>
    <dbReference type="NCBI Taxonomy" id="1160509"/>
    <lineage>
        <taxon>Eukaryota</taxon>
        <taxon>Fungi</taxon>
        <taxon>Dikarya</taxon>
        <taxon>Ascomycota</taxon>
        <taxon>Pezizomycotina</taxon>
        <taxon>Pezizomycetes</taxon>
        <taxon>Pezizales</taxon>
        <taxon>Ascobolaceae</taxon>
        <taxon>Ascobolus</taxon>
    </lineage>
</organism>
<dbReference type="InterPro" id="IPR013087">
    <property type="entry name" value="Znf_C2H2_type"/>
</dbReference>
<evidence type="ECO:0000256" key="2">
    <source>
        <dbReference type="SAM" id="MobiDB-lite"/>
    </source>
</evidence>
<keyword evidence="1" id="KW-0862">Zinc</keyword>
<keyword evidence="1" id="KW-0863">Zinc-finger</keyword>
<accession>A0A3N4HLU1</accession>